<evidence type="ECO:0008006" key="4">
    <source>
        <dbReference type="Google" id="ProtNLM"/>
    </source>
</evidence>
<dbReference type="Proteomes" id="UP000203464">
    <property type="component" value="Unassembled WGS sequence"/>
</dbReference>
<gene>
    <name evidence="2" type="ORF">OCA8868_01642</name>
</gene>
<protein>
    <recommendedName>
        <fullName evidence="4">Bacterial membrane flanked domain protein</fullName>
    </recommendedName>
</protein>
<evidence type="ECO:0000256" key="1">
    <source>
        <dbReference type="SAM" id="Phobius"/>
    </source>
</evidence>
<evidence type="ECO:0000313" key="2">
    <source>
        <dbReference type="EMBL" id="SMX38013.1"/>
    </source>
</evidence>
<dbReference type="RefSeq" id="WP_179214811.1">
    <property type="nucleotide sequence ID" value="NZ_FXYD01000002.1"/>
</dbReference>
<proteinExistence type="predicted"/>
<accession>A0A238K5E9</accession>
<evidence type="ECO:0000313" key="3">
    <source>
        <dbReference type="Proteomes" id="UP000203464"/>
    </source>
</evidence>
<keyword evidence="1" id="KW-1133">Transmembrane helix</keyword>
<sequence>MIYRHERRGRRWGVVLPLTGVWAAIFALWIGLGAAWWIVAIAVAFTLPALWDVIHDTHTWVEVWPQRIVWGSAMRSGETSDIDHIRLDRRFDGGMKITLVHIGGTHSRLPPDVSPPVDAFQDALKDAGIASQRHPFSVF</sequence>
<feature type="transmembrane region" description="Helical" evidence="1">
    <location>
        <begin position="36"/>
        <end position="54"/>
    </location>
</feature>
<feature type="transmembrane region" description="Helical" evidence="1">
    <location>
        <begin position="12"/>
        <end position="30"/>
    </location>
</feature>
<keyword evidence="3" id="KW-1185">Reference proteome</keyword>
<name>A0A238K5E9_9RHOB</name>
<organism evidence="2 3">
    <name type="scientific">Octadecabacter ascidiaceicola</name>
    <dbReference type="NCBI Taxonomy" id="1655543"/>
    <lineage>
        <taxon>Bacteria</taxon>
        <taxon>Pseudomonadati</taxon>
        <taxon>Pseudomonadota</taxon>
        <taxon>Alphaproteobacteria</taxon>
        <taxon>Rhodobacterales</taxon>
        <taxon>Roseobacteraceae</taxon>
        <taxon>Octadecabacter</taxon>
    </lineage>
</organism>
<keyword evidence="1" id="KW-0472">Membrane</keyword>
<dbReference type="EMBL" id="FXYD01000002">
    <property type="protein sequence ID" value="SMX38013.1"/>
    <property type="molecule type" value="Genomic_DNA"/>
</dbReference>
<keyword evidence="1" id="KW-0812">Transmembrane</keyword>
<dbReference type="AlphaFoldDB" id="A0A238K5E9"/>
<reference evidence="3" key="1">
    <citation type="submission" date="2017-05" db="EMBL/GenBank/DDBJ databases">
        <authorList>
            <person name="Rodrigo-Torres L."/>
            <person name="Arahal R. D."/>
            <person name="Lucena T."/>
        </authorList>
    </citation>
    <scope>NUCLEOTIDE SEQUENCE [LARGE SCALE GENOMIC DNA]</scope>
    <source>
        <strain evidence="3">CECT 8868</strain>
    </source>
</reference>